<evidence type="ECO:0000313" key="2">
    <source>
        <dbReference type="EMBL" id="QXI26366.1"/>
    </source>
</evidence>
<feature type="domain" description="DUF6896" evidence="1">
    <location>
        <begin position="6"/>
        <end position="123"/>
    </location>
</feature>
<gene>
    <name evidence="2" type="ORF">HU752_020755</name>
</gene>
<evidence type="ECO:0000313" key="3">
    <source>
        <dbReference type="Proteomes" id="UP000634530"/>
    </source>
</evidence>
<dbReference type="KEGG" id="pvw:HU752_020755"/>
<proteinExistence type="predicted"/>
<dbReference type="AlphaFoldDB" id="A0A9E6TQC0"/>
<reference evidence="2 3" key="2">
    <citation type="journal article" date="2021" name="Microorganisms">
        <title>The Ever-Expanding Pseudomonas Genus: Description of 43 New Species and Partition of the Pseudomonas putida Group.</title>
        <authorList>
            <person name="Girard L."/>
            <person name="Lood C."/>
            <person name="Hofte M."/>
            <person name="Vandamme P."/>
            <person name="Rokni-Zadeh H."/>
            <person name="van Noort V."/>
            <person name="Lavigne R."/>
            <person name="De Mot R."/>
        </authorList>
    </citation>
    <scope>NUCLEOTIDE SEQUENCE [LARGE SCALE GENOMIC DNA]</scope>
    <source>
        <strain evidence="2 3">RW8P3</strain>
    </source>
</reference>
<name>A0A9E6TQC0_9PSED</name>
<organism evidence="2 3">
    <name type="scientific">Pseudomonas vanderleydeniana</name>
    <dbReference type="NCBI Taxonomy" id="2745495"/>
    <lineage>
        <taxon>Bacteria</taxon>
        <taxon>Pseudomonadati</taxon>
        <taxon>Pseudomonadota</taxon>
        <taxon>Gammaproteobacteria</taxon>
        <taxon>Pseudomonadales</taxon>
        <taxon>Pseudomonadaceae</taxon>
        <taxon>Pseudomonas</taxon>
    </lineage>
</organism>
<protein>
    <recommendedName>
        <fullName evidence="1">DUF6896 domain-containing protein</fullName>
    </recommendedName>
</protein>
<dbReference type="InterPro" id="IPR054191">
    <property type="entry name" value="DUF6896"/>
</dbReference>
<dbReference type="Proteomes" id="UP000634530">
    <property type="component" value="Chromosome"/>
</dbReference>
<keyword evidence="3" id="KW-1185">Reference proteome</keyword>
<dbReference type="RefSeq" id="WP_186675908.1">
    <property type="nucleotide sequence ID" value="NZ_CP077093.1"/>
</dbReference>
<dbReference type="EMBL" id="CP077093">
    <property type="protein sequence ID" value="QXI26366.1"/>
    <property type="molecule type" value="Genomic_DNA"/>
</dbReference>
<reference evidence="2 3" key="1">
    <citation type="journal article" date="2020" name="Microorganisms">
        <title>Reliable Identification of Environmental Pseudomonas Isolates Using the rpoD Gene.</title>
        <authorList>
            <consortium name="The Broad Institute Genome Sequencing Platform"/>
            <person name="Girard L."/>
            <person name="Lood C."/>
            <person name="Rokni-Zadeh H."/>
            <person name="van Noort V."/>
            <person name="Lavigne R."/>
            <person name="De Mot R."/>
        </authorList>
    </citation>
    <scope>NUCLEOTIDE SEQUENCE [LARGE SCALE GENOMIC DNA]</scope>
    <source>
        <strain evidence="2 3">RW8P3</strain>
    </source>
</reference>
<evidence type="ECO:0000259" key="1">
    <source>
        <dbReference type="Pfam" id="PF21837"/>
    </source>
</evidence>
<accession>A0A9E6TQC0</accession>
<sequence length="320" mass="37027">MDKRLTSLIIDYQKAVRTALTLMKASGVALPGTAADWVFTDLSNISCLNDGVNYYKHGFGCRVDLPEGSVDFDFGRFGEISGFDSWRLLRFAKDRHETYGFADDDEFFDCFSKSERSNEIIPLSGVLCRLAKESMEYVYSIGVADVCDALPHRDMDEVLTLNIHYFYSAELMLKNLDLLVAKRKKHKKLSFSEKVNYRIYMSSWLGYLAVTCEGYRSLSMYLLLNDRRPVEYRDLIPECNALNSSIAEHYHALRKYRNNVFHLRESVEDTLGFISSDERISWARKIHGELKSFFSNYRVLCEFYYILNERSSEASLGRSK</sequence>
<dbReference type="Pfam" id="PF21837">
    <property type="entry name" value="DUF6896"/>
    <property type="match status" value="1"/>
</dbReference>